<evidence type="ECO:0000313" key="4">
    <source>
        <dbReference type="Proteomes" id="UP000250189"/>
    </source>
</evidence>
<dbReference type="Proteomes" id="UP000093069">
    <property type="component" value="Chromosome I"/>
</dbReference>
<evidence type="ECO:0000313" key="1">
    <source>
        <dbReference type="EMBL" id="ASJ17173.1"/>
    </source>
</evidence>
<dbReference type="Proteomes" id="UP000250189">
    <property type="component" value="Chromosome"/>
</dbReference>
<dbReference type="OrthoDB" id="99813at2157"/>
<proteinExistence type="predicted"/>
<reference evidence="2" key="2">
    <citation type="submission" date="2016-01" db="EMBL/GenBank/DDBJ databases">
        <authorList>
            <person name="Oliw E.H."/>
        </authorList>
    </citation>
    <scope>NUCLEOTIDE SEQUENCE</scope>
    <source>
        <strain evidence="2">1</strain>
    </source>
</reference>
<evidence type="ECO:0000313" key="2">
    <source>
        <dbReference type="EMBL" id="CUX77783.1"/>
    </source>
</evidence>
<dbReference type="EMBL" id="CP015193">
    <property type="protein sequence ID" value="ASJ17173.1"/>
    <property type="molecule type" value="Genomic_DNA"/>
</dbReference>
<organism evidence="2 3">
    <name type="scientific">Thermococcus chitonophagus</name>
    <dbReference type="NCBI Taxonomy" id="54262"/>
    <lineage>
        <taxon>Archaea</taxon>
        <taxon>Methanobacteriati</taxon>
        <taxon>Methanobacteriota</taxon>
        <taxon>Thermococci</taxon>
        <taxon>Thermococcales</taxon>
        <taxon>Thermococcaceae</taxon>
        <taxon>Thermococcus</taxon>
    </lineage>
</organism>
<protein>
    <submittedName>
        <fullName evidence="2">Uncharacterized protein</fullName>
    </submittedName>
</protein>
<dbReference type="RefSeq" id="WP_068577343.1">
    <property type="nucleotide sequence ID" value="NZ_CP015193.1"/>
</dbReference>
<dbReference type="GeneID" id="33322691"/>
<dbReference type="EMBL" id="LN999010">
    <property type="protein sequence ID" value="CUX77783.1"/>
    <property type="molecule type" value="Genomic_DNA"/>
</dbReference>
<dbReference type="AlphaFoldDB" id="A0A160VRX4"/>
<sequence length="135" mass="16026">MRRYELDEILHEKNIIKKAYLFGFYVGLYGHLDWSGWVAEIRREIYIEARKLGIYEEVKHAYKEGKEAGKKERARRINAGLMKEERERIKGKPKKIEASRATDEVHEFPKKEKVPRILEGFKGLSLPKILTRRVK</sequence>
<evidence type="ECO:0000313" key="3">
    <source>
        <dbReference type="Proteomes" id="UP000093069"/>
    </source>
</evidence>
<gene>
    <name evidence="1" type="ORF">A3L04_08880</name>
    <name evidence="2" type="ORF">CHITON_1004</name>
</gene>
<name>A0A160VRX4_9EURY</name>
<accession>A0A160VRX4</accession>
<keyword evidence="4" id="KW-1185">Reference proteome</keyword>
<reference evidence="1 4" key="3">
    <citation type="submission" date="2016-04" db="EMBL/GenBank/DDBJ databases">
        <title>Complete genome sequence of Thermococcus chitonophagus type strain GC74.</title>
        <authorList>
            <person name="Oger P.M."/>
        </authorList>
    </citation>
    <scope>NUCLEOTIDE SEQUENCE [LARGE SCALE GENOMIC DNA]</scope>
    <source>
        <strain evidence="1 4">GC74</strain>
    </source>
</reference>
<reference evidence="3" key="1">
    <citation type="submission" date="2016-01" db="EMBL/GenBank/DDBJ databases">
        <authorList>
            <person name="Vorgias C.E."/>
        </authorList>
    </citation>
    <scope>NUCLEOTIDE SEQUENCE [LARGE SCALE GENOMIC DNA]</scope>
</reference>
<dbReference type="KEGG" id="tch:CHITON_1004"/>